<keyword evidence="5 6" id="KW-0472">Membrane</keyword>
<gene>
    <name evidence="7" type="ORF">QN277_018219</name>
</gene>
<dbReference type="AlphaFoldDB" id="A0AAE1MSH0"/>
<evidence type="ECO:0000313" key="7">
    <source>
        <dbReference type="EMBL" id="KAK4275080.1"/>
    </source>
</evidence>
<dbReference type="EMBL" id="JAWXYG010000004">
    <property type="protein sequence ID" value="KAK4275080.1"/>
    <property type="molecule type" value="Genomic_DNA"/>
</dbReference>
<keyword evidence="8" id="KW-1185">Reference proteome</keyword>
<keyword evidence="4 6" id="KW-1133">Transmembrane helix</keyword>
<evidence type="ECO:0000256" key="4">
    <source>
        <dbReference type="ARBA" id="ARBA00022989"/>
    </source>
</evidence>
<reference evidence="7" key="1">
    <citation type="submission" date="2023-10" db="EMBL/GenBank/DDBJ databases">
        <title>Chromosome-level genome of the transformable northern wattle, Acacia crassicarpa.</title>
        <authorList>
            <person name="Massaro I."/>
            <person name="Sinha N.R."/>
            <person name="Poethig S."/>
            <person name="Leichty A.R."/>
        </authorList>
    </citation>
    <scope>NUCLEOTIDE SEQUENCE</scope>
    <source>
        <strain evidence="7">Acra3RX</strain>
        <tissue evidence="7">Leaf</tissue>
    </source>
</reference>
<protein>
    <submittedName>
        <fullName evidence="7">Uncharacterized protein</fullName>
    </submittedName>
</protein>
<evidence type="ECO:0000256" key="1">
    <source>
        <dbReference type="ARBA" id="ARBA00004370"/>
    </source>
</evidence>
<evidence type="ECO:0000256" key="2">
    <source>
        <dbReference type="ARBA" id="ARBA00009074"/>
    </source>
</evidence>
<accession>A0AAE1MSH0</accession>
<dbReference type="PANTHER" id="PTHR31113:SF20">
    <property type="entry name" value="UPF0496 PROTEIN 2-RELATED"/>
    <property type="match status" value="1"/>
</dbReference>
<evidence type="ECO:0000256" key="3">
    <source>
        <dbReference type="ARBA" id="ARBA00022692"/>
    </source>
</evidence>
<dbReference type="PANTHER" id="PTHR31113">
    <property type="entry name" value="UPF0496 PROTEIN 3-RELATED"/>
    <property type="match status" value="1"/>
</dbReference>
<dbReference type="InterPro" id="IPR007749">
    <property type="entry name" value="DUF677"/>
</dbReference>
<evidence type="ECO:0000256" key="5">
    <source>
        <dbReference type="ARBA" id="ARBA00023136"/>
    </source>
</evidence>
<feature type="transmembrane region" description="Helical" evidence="6">
    <location>
        <begin position="232"/>
        <end position="249"/>
    </location>
</feature>
<sequence>MPRTGRSRRESDEGSLCRKQNVNEEYQEAFRTKSFMDICSIAQGQLINAGITANTTTPSSSPSSSLPYNSLHLTEHLLEPQQETVTNVTQSLEMHHLLWEYFEASLEACHYCDTILEAIQRMRVSYKKITRVLKLSEFVLDCPDTDQTHKAIYRDLASFSRQKNPFSIISSSQFRDIHNAYARLLHRLKSEDRKIRRRGRFKRICKKVGGIGLIVLHSAILIGLLVFALHSLVGTVAAPCVVVGLVGLFRRRTKRVSGRSSTGFERQCEQLDVAAKGIYLLINDFDTMSRMVKRLEEEVDHRQAVADMCVQNGKCEILKQVLREFHDHESNFLDQLEELEEHIYLCFLTINRSRKLVLQEIMGKQ</sequence>
<name>A0AAE1MSH0_9FABA</name>
<comment type="similarity">
    <text evidence="2">Belongs to the UPF0496 family.</text>
</comment>
<keyword evidence="3 6" id="KW-0812">Transmembrane</keyword>
<feature type="transmembrane region" description="Helical" evidence="6">
    <location>
        <begin position="204"/>
        <end position="226"/>
    </location>
</feature>
<proteinExistence type="inferred from homology"/>
<dbReference type="Pfam" id="PF05055">
    <property type="entry name" value="DUF677"/>
    <property type="match status" value="1"/>
</dbReference>
<evidence type="ECO:0000313" key="8">
    <source>
        <dbReference type="Proteomes" id="UP001293593"/>
    </source>
</evidence>
<dbReference type="Proteomes" id="UP001293593">
    <property type="component" value="Unassembled WGS sequence"/>
</dbReference>
<organism evidence="7 8">
    <name type="scientific">Acacia crassicarpa</name>
    <name type="common">northern wattle</name>
    <dbReference type="NCBI Taxonomy" id="499986"/>
    <lineage>
        <taxon>Eukaryota</taxon>
        <taxon>Viridiplantae</taxon>
        <taxon>Streptophyta</taxon>
        <taxon>Embryophyta</taxon>
        <taxon>Tracheophyta</taxon>
        <taxon>Spermatophyta</taxon>
        <taxon>Magnoliopsida</taxon>
        <taxon>eudicotyledons</taxon>
        <taxon>Gunneridae</taxon>
        <taxon>Pentapetalae</taxon>
        <taxon>rosids</taxon>
        <taxon>fabids</taxon>
        <taxon>Fabales</taxon>
        <taxon>Fabaceae</taxon>
        <taxon>Caesalpinioideae</taxon>
        <taxon>mimosoid clade</taxon>
        <taxon>Acacieae</taxon>
        <taxon>Acacia</taxon>
    </lineage>
</organism>
<comment type="caution">
    <text evidence="7">The sequence shown here is derived from an EMBL/GenBank/DDBJ whole genome shotgun (WGS) entry which is preliminary data.</text>
</comment>
<dbReference type="GO" id="GO:0016020">
    <property type="term" value="C:membrane"/>
    <property type="evidence" value="ECO:0007669"/>
    <property type="project" value="UniProtKB-SubCell"/>
</dbReference>
<evidence type="ECO:0000256" key="6">
    <source>
        <dbReference type="SAM" id="Phobius"/>
    </source>
</evidence>
<comment type="subcellular location">
    <subcellularLocation>
        <location evidence="1">Membrane</location>
    </subcellularLocation>
</comment>